<gene>
    <name evidence="2" type="ORF">M8330_01770</name>
</gene>
<dbReference type="Gene3D" id="3.40.50.1820">
    <property type="entry name" value="alpha/beta hydrolase"/>
    <property type="match status" value="1"/>
</dbReference>
<reference evidence="2" key="1">
    <citation type="submission" date="2022-05" db="EMBL/GenBank/DDBJ databases">
        <authorList>
            <person name="Tuo L."/>
        </authorList>
    </citation>
    <scope>NUCLEOTIDE SEQUENCE</scope>
    <source>
        <strain evidence="2">BSK12Z-4</strain>
    </source>
</reference>
<evidence type="ECO:0000259" key="1">
    <source>
        <dbReference type="Pfam" id="PF00561"/>
    </source>
</evidence>
<dbReference type="InterPro" id="IPR000073">
    <property type="entry name" value="AB_hydrolase_1"/>
</dbReference>
<dbReference type="SUPFAM" id="SSF53474">
    <property type="entry name" value="alpha/beta-Hydrolases"/>
    <property type="match status" value="1"/>
</dbReference>
<dbReference type="GO" id="GO:0046464">
    <property type="term" value="P:acylglycerol catabolic process"/>
    <property type="evidence" value="ECO:0007669"/>
    <property type="project" value="TreeGrafter"/>
</dbReference>
<dbReference type="PANTHER" id="PTHR43798:SF5">
    <property type="entry name" value="MONOACYLGLYCEROL LIPASE ABHD6"/>
    <property type="match status" value="1"/>
</dbReference>
<dbReference type="GO" id="GO:0016020">
    <property type="term" value="C:membrane"/>
    <property type="evidence" value="ECO:0007669"/>
    <property type="project" value="TreeGrafter"/>
</dbReference>
<keyword evidence="3" id="KW-1185">Reference proteome</keyword>
<feature type="domain" description="AB hydrolase-1" evidence="1">
    <location>
        <begin position="44"/>
        <end position="143"/>
    </location>
</feature>
<dbReference type="InterPro" id="IPR029058">
    <property type="entry name" value="AB_hydrolase_fold"/>
</dbReference>
<dbReference type="EMBL" id="JAMOIL010000001">
    <property type="protein sequence ID" value="MCM0619020.1"/>
    <property type="molecule type" value="Genomic_DNA"/>
</dbReference>
<accession>A0A9X2D4B7</accession>
<proteinExistence type="predicted"/>
<dbReference type="Proteomes" id="UP001139485">
    <property type="component" value="Unassembled WGS sequence"/>
</dbReference>
<keyword evidence="2" id="KW-0378">Hydrolase</keyword>
<evidence type="ECO:0000313" key="2">
    <source>
        <dbReference type="EMBL" id="MCM0619020.1"/>
    </source>
</evidence>
<organism evidence="2 3">
    <name type="scientific">Nocardioides bruguierae</name>
    <dbReference type="NCBI Taxonomy" id="2945102"/>
    <lineage>
        <taxon>Bacteria</taxon>
        <taxon>Bacillati</taxon>
        <taxon>Actinomycetota</taxon>
        <taxon>Actinomycetes</taxon>
        <taxon>Propionibacteriales</taxon>
        <taxon>Nocardioidaceae</taxon>
        <taxon>Nocardioides</taxon>
    </lineage>
</organism>
<dbReference type="AlphaFoldDB" id="A0A9X2D4B7"/>
<comment type="caution">
    <text evidence="2">The sequence shown here is derived from an EMBL/GenBank/DDBJ whole genome shotgun (WGS) entry which is preliminary data.</text>
</comment>
<dbReference type="GO" id="GO:0047372">
    <property type="term" value="F:monoacylglycerol lipase activity"/>
    <property type="evidence" value="ECO:0007669"/>
    <property type="project" value="TreeGrafter"/>
</dbReference>
<dbReference type="PANTHER" id="PTHR43798">
    <property type="entry name" value="MONOACYLGLYCEROL LIPASE"/>
    <property type="match status" value="1"/>
</dbReference>
<dbReference type="Pfam" id="PF00561">
    <property type="entry name" value="Abhydrolase_1"/>
    <property type="match status" value="1"/>
</dbReference>
<dbReference type="InterPro" id="IPR050266">
    <property type="entry name" value="AB_hydrolase_sf"/>
</dbReference>
<name>A0A9X2D4B7_9ACTN</name>
<dbReference type="RefSeq" id="WP_250825927.1">
    <property type="nucleotide sequence ID" value="NZ_JAMOIL010000001.1"/>
</dbReference>
<dbReference type="PRINTS" id="PR00111">
    <property type="entry name" value="ABHYDROLASE"/>
</dbReference>
<sequence length="316" mass="32859">MSQLLDGQADSGLAAPRPFRVPVAGGELAGGEWGPSAQEAPEAPVVLAVHGITASHRCWPLLPPLLPGVRVIAPDLRGRGRSGGLPDPYGLASHAADMVALLDALGVAQAHVVGHSMGGFVSVALAGTAASRVSSLTLVDGGLPLALPDGVAAPGADATPEDVLGPAAARLSMTFPDREAYRDFWRAHPAFGDWTPVVEGYVDYDLEGTEPHLRTSTNGTAVATDGAQLFGGETYDAWLASIAVPTTFLRAPRGLLDEPRSLYAPGYAETFSDRVAAAHGGLRVVEVEDVNHYTIVMAEDGARRVAEEVLPAVRSR</sequence>
<protein>
    <submittedName>
        <fullName evidence="2">Alpha/beta hydrolase</fullName>
    </submittedName>
</protein>
<evidence type="ECO:0000313" key="3">
    <source>
        <dbReference type="Proteomes" id="UP001139485"/>
    </source>
</evidence>